<feature type="region of interest" description="Disordered" evidence="1">
    <location>
        <begin position="255"/>
        <end position="284"/>
    </location>
</feature>
<dbReference type="Proteomes" id="UP000031030">
    <property type="component" value="Unassembled WGS sequence"/>
</dbReference>
<dbReference type="SUPFAM" id="SSF53955">
    <property type="entry name" value="Lysozyme-like"/>
    <property type="match status" value="1"/>
</dbReference>
<evidence type="ECO:0000313" key="3">
    <source>
        <dbReference type="Proteomes" id="UP000031030"/>
    </source>
</evidence>
<evidence type="ECO:0008006" key="4">
    <source>
        <dbReference type="Google" id="ProtNLM"/>
    </source>
</evidence>
<name>A0A0B2A3D4_9MICO</name>
<sequence length="394" mass="40029">MLATWAVPSAVAVSGPAPSAPGYPTWSDVQKARSSVAATNAEVVVVKAALDRAQQASAAATNTAYQAAQAAQAADAALATATTRADALRTQADAATTRANRAKGAVGDLAPLLYEASGSGKLMEIATSSHPSQLLARLGVLQNVTQNWNDTAQGAVLAMATAASLRNQANRAEAARTKLARAAEAASAAAAAAAQAAQTAVAQAQAHTDTLYAQLAALKNTSAAVERKYEIGVRVAAQAAAERRAREQAAAAAAARRAAAAARHHHSGGGSSSSGGGGGGGGSPSSYGVVVDPAGAQAYARRAIGAYGWGSGQFQCLIDLWNMESGWRANATNPSSGAYGIPQSLPGWKMAAAGPDWRTNGDTQIDWGLAYISQSYGTPCGAWNHEMSVYPHWY</sequence>
<evidence type="ECO:0000313" key="2">
    <source>
        <dbReference type="EMBL" id="KHK96249.1"/>
    </source>
</evidence>
<protein>
    <recommendedName>
        <fullName evidence="4">Lytic transglycosylase domain-containing protein</fullName>
    </recommendedName>
</protein>
<dbReference type="EMBL" id="JTDK01000016">
    <property type="protein sequence ID" value="KHK96249.1"/>
    <property type="molecule type" value="Genomic_DNA"/>
</dbReference>
<reference evidence="2 3" key="1">
    <citation type="submission" date="2014-11" db="EMBL/GenBank/DDBJ databases">
        <title>Genome sequence of Microbacterium mangrovi MUSC 115(T).</title>
        <authorList>
            <person name="Lee L.-H."/>
        </authorList>
    </citation>
    <scope>NUCLEOTIDE SEQUENCE [LARGE SCALE GENOMIC DNA]</scope>
    <source>
        <strain evidence="2 3">MUSC 115</strain>
    </source>
</reference>
<organism evidence="2 3">
    <name type="scientific">Microbacterium mangrovi</name>
    <dbReference type="NCBI Taxonomy" id="1348253"/>
    <lineage>
        <taxon>Bacteria</taxon>
        <taxon>Bacillati</taxon>
        <taxon>Actinomycetota</taxon>
        <taxon>Actinomycetes</taxon>
        <taxon>Micrococcales</taxon>
        <taxon>Microbacteriaceae</taxon>
        <taxon>Microbacterium</taxon>
    </lineage>
</organism>
<dbReference type="InterPro" id="IPR023346">
    <property type="entry name" value="Lysozyme-like_dom_sf"/>
</dbReference>
<dbReference type="AlphaFoldDB" id="A0A0B2A3D4"/>
<proteinExistence type="predicted"/>
<dbReference type="STRING" id="1348253.LK09_16225"/>
<accession>A0A0B2A3D4</accession>
<gene>
    <name evidence="2" type="ORF">LK09_16225</name>
</gene>
<dbReference type="Gene3D" id="1.10.530.10">
    <property type="match status" value="1"/>
</dbReference>
<comment type="caution">
    <text evidence="2">The sequence shown here is derived from an EMBL/GenBank/DDBJ whole genome shotgun (WGS) entry which is preliminary data.</text>
</comment>
<evidence type="ECO:0000256" key="1">
    <source>
        <dbReference type="SAM" id="MobiDB-lite"/>
    </source>
</evidence>
<feature type="compositionally biased region" description="Gly residues" evidence="1">
    <location>
        <begin position="268"/>
        <end position="283"/>
    </location>
</feature>
<keyword evidence="3" id="KW-1185">Reference proteome</keyword>